<evidence type="ECO:0000313" key="3">
    <source>
        <dbReference type="EMBL" id="KAI9271613.1"/>
    </source>
</evidence>
<evidence type="ECO:0000313" key="4">
    <source>
        <dbReference type="Proteomes" id="UP001209540"/>
    </source>
</evidence>
<sequence>MAEENNAAVAIEKTNGAAQKNNATRQRRRKKSKKQREQEQAEWRKEFDSRSSKRDESLHDVEIEYVTQGVDADTLKNLESFSNADENVLEQISQVFKHYQISNDAEEASDQKEETAGQHDSEQATATGAHDDDHDSENDDENNQSDLPMSKKKLKKLQRLDVAELKQLVKKPEAVEWWDVTAADPKLLVNLKSYRNTVPVPAHWSQKRKYLQGKRGIEKPPWELPDFIKDTGIMEMRDAVKEKEDAAKLKSKTRDRVAPKMGKLDIDYQKLHDAFFRFQSKPKVTMHGELYYEGKEFETKLKEKKPGHLSDELKIALNMPPLAPPPWLINMQRYGPPPSYPTLKIAGLNSPIPEGAQWGYHPGGWGRPPVDEFNRPLYGDVFGVTQQEVAPPEIVEPVEKNLWGELESEEEYEEEEEEEEEESEEEKGEGEEEEETQGDVQEGLATPSGMTSVASGLETPDFIELRKEVRRTTEEEDEEHPRQLYQVLPEVQKNITGYMGSQHGYDMSTVEKKGGEVPAVRSSKRKMGENVDVAIDPSELESGLDESTLRAKFEAQMKSKLPGADEDLSDMYAEHAANRQAKKMRSQESKKEGKKREFKF</sequence>
<feature type="compositionally biased region" description="Basic and acidic residues" evidence="1">
    <location>
        <begin position="585"/>
        <end position="600"/>
    </location>
</feature>
<feature type="region of interest" description="Disordered" evidence="1">
    <location>
        <begin position="388"/>
        <end position="484"/>
    </location>
</feature>
<evidence type="ECO:0000259" key="2">
    <source>
        <dbReference type="SMART" id="SM00581"/>
    </source>
</evidence>
<dbReference type="PANTHER" id="PTHR12785:SF6">
    <property type="entry name" value="SPLICING FACTOR 3B SUBUNIT 2"/>
    <property type="match status" value="1"/>
</dbReference>
<reference evidence="3" key="2">
    <citation type="submission" date="2023-02" db="EMBL/GenBank/DDBJ databases">
        <authorList>
            <consortium name="DOE Joint Genome Institute"/>
            <person name="Mondo S.J."/>
            <person name="Chang Y."/>
            <person name="Wang Y."/>
            <person name="Ahrendt S."/>
            <person name="Andreopoulos W."/>
            <person name="Barry K."/>
            <person name="Beard J."/>
            <person name="Benny G.L."/>
            <person name="Blankenship S."/>
            <person name="Bonito G."/>
            <person name="Cuomo C."/>
            <person name="Desiro A."/>
            <person name="Gervers K.A."/>
            <person name="Hundley H."/>
            <person name="Kuo A."/>
            <person name="LaButti K."/>
            <person name="Lang B.F."/>
            <person name="Lipzen A."/>
            <person name="O'Donnell K."/>
            <person name="Pangilinan J."/>
            <person name="Reynolds N."/>
            <person name="Sandor L."/>
            <person name="Smith M.W."/>
            <person name="Tsang A."/>
            <person name="Grigoriev I.V."/>
            <person name="Stajich J.E."/>
            <person name="Spatafora J.W."/>
        </authorList>
    </citation>
    <scope>NUCLEOTIDE SEQUENCE</scope>
    <source>
        <strain evidence="3">RSA 2281</strain>
    </source>
</reference>
<feature type="region of interest" description="Disordered" evidence="1">
    <location>
        <begin position="561"/>
        <end position="600"/>
    </location>
</feature>
<evidence type="ECO:0000256" key="1">
    <source>
        <dbReference type="SAM" id="MobiDB-lite"/>
    </source>
</evidence>
<dbReference type="EMBL" id="JAIXMP010000006">
    <property type="protein sequence ID" value="KAI9271613.1"/>
    <property type="molecule type" value="Genomic_DNA"/>
</dbReference>
<proteinExistence type="predicted"/>
<dbReference type="InterPro" id="IPR052584">
    <property type="entry name" value="U2_snRNP_Complex_Component"/>
</dbReference>
<dbReference type="InterPro" id="IPR007180">
    <property type="entry name" value="DUF382"/>
</dbReference>
<feature type="domain" description="PSP proline-rich" evidence="2">
    <location>
        <begin position="301"/>
        <end position="354"/>
    </location>
</feature>
<dbReference type="InterPro" id="IPR006568">
    <property type="entry name" value="PSP_pro-rich"/>
</dbReference>
<feature type="region of interest" description="Disordered" evidence="1">
    <location>
        <begin position="1"/>
        <end position="61"/>
    </location>
</feature>
<dbReference type="GO" id="GO:0005634">
    <property type="term" value="C:nucleus"/>
    <property type="evidence" value="ECO:0007669"/>
    <property type="project" value="InterPro"/>
</dbReference>
<feature type="compositionally biased region" description="Basic residues" evidence="1">
    <location>
        <begin position="25"/>
        <end position="34"/>
    </location>
</feature>
<reference evidence="3" key="1">
    <citation type="journal article" date="2022" name="IScience">
        <title>Evolution of zygomycete secretomes and the origins of terrestrial fungal ecologies.</title>
        <authorList>
            <person name="Chang Y."/>
            <person name="Wang Y."/>
            <person name="Mondo S."/>
            <person name="Ahrendt S."/>
            <person name="Andreopoulos W."/>
            <person name="Barry K."/>
            <person name="Beard J."/>
            <person name="Benny G.L."/>
            <person name="Blankenship S."/>
            <person name="Bonito G."/>
            <person name="Cuomo C."/>
            <person name="Desiro A."/>
            <person name="Gervers K.A."/>
            <person name="Hundley H."/>
            <person name="Kuo A."/>
            <person name="LaButti K."/>
            <person name="Lang B.F."/>
            <person name="Lipzen A."/>
            <person name="O'Donnell K."/>
            <person name="Pangilinan J."/>
            <person name="Reynolds N."/>
            <person name="Sandor L."/>
            <person name="Smith M.E."/>
            <person name="Tsang A."/>
            <person name="Grigoriev I.V."/>
            <person name="Stajich J.E."/>
            <person name="Spatafora J.W."/>
        </authorList>
    </citation>
    <scope>NUCLEOTIDE SEQUENCE</scope>
    <source>
        <strain evidence="3">RSA 2281</strain>
    </source>
</reference>
<gene>
    <name evidence="3" type="ORF">BDA99DRAFT_500505</name>
</gene>
<name>A0AAD5PHA4_9FUNG</name>
<dbReference type="Proteomes" id="UP001209540">
    <property type="component" value="Unassembled WGS sequence"/>
</dbReference>
<feature type="compositionally biased region" description="Acidic residues" evidence="1">
    <location>
        <begin position="406"/>
        <end position="437"/>
    </location>
</feature>
<feature type="compositionally biased region" description="Basic and acidic residues" evidence="1">
    <location>
        <begin position="109"/>
        <end position="122"/>
    </location>
</feature>
<dbReference type="SMART" id="SM00581">
    <property type="entry name" value="PSP"/>
    <property type="match status" value="1"/>
</dbReference>
<feature type="compositionally biased region" description="Basic and acidic residues" evidence="1">
    <location>
        <begin position="35"/>
        <end position="61"/>
    </location>
</feature>
<feature type="compositionally biased region" description="Acidic residues" evidence="1">
    <location>
        <begin position="134"/>
        <end position="143"/>
    </location>
</feature>
<accession>A0AAD5PHA4</accession>
<feature type="region of interest" description="Disordered" evidence="1">
    <location>
        <begin position="100"/>
        <end position="153"/>
    </location>
</feature>
<feature type="region of interest" description="Disordered" evidence="1">
    <location>
        <begin position="498"/>
        <end position="539"/>
    </location>
</feature>
<organism evidence="3 4">
    <name type="scientific">Phascolomyces articulosus</name>
    <dbReference type="NCBI Taxonomy" id="60185"/>
    <lineage>
        <taxon>Eukaryota</taxon>
        <taxon>Fungi</taxon>
        <taxon>Fungi incertae sedis</taxon>
        <taxon>Mucoromycota</taxon>
        <taxon>Mucoromycotina</taxon>
        <taxon>Mucoromycetes</taxon>
        <taxon>Mucorales</taxon>
        <taxon>Lichtheimiaceae</taxon>
        <taxon>Phascolomyces</taxon>
    </lineage>
</organism>
<dbReference type="PANTHER" id="PTHR12785">
    <property type="entry name" value="SPLICING FACTOR 3B"/>
    <property type="match status" value="1"/>
</dbReference>
<keyword evidence="4" id="KW-1185">Reference proteome</keyword>
<comment type="caution">
    <text evidence="3">The sequence shown here is derived from an EMBL/GenBank/DDBJ whole genome shotgun (WGS) entry which is preliminary data.</text>
</comment>
<feature type="compositionally biased region" description="Basic and acidic residues" evidence="1">
    <location>
        <begin position="463"/>
        <end position="473"/>
    </location>
</feature>
<dbReference type="Pfam" id="PF04037">
    <property type="entry name" value="DUF382"/>
    <property type="match status" value="1"/>
</dbReference>
<dbReference type="AlphaFoldDB" id="A0AAD5PHA4"/>
<protein>
    <recommendedName>
        <fullName evidence="2">PSP proline-rich domain-containing protein</fullName>
    </recommendedName>
</protein>
<dbReference type="Pfam" id="PF04046">
    <property type="entry name" value="PSP"/>
    <property type="match status" value="1"/>
</dbReference>